<evidence type="ECO:0008006" key="3">
    <source>
        <dbReference type="Google" id="ProtNLM"/>
    </source>
</evidence>
<dbReference type="Proteomes" id="UP000003240">
    <property type="component" value="Unassembled WGS sequence"/>
</dbReference>
<dbReference type="EMBL" id="AFGF01000251">
    <property type="protein sequence ID" value="EGO62038.1"/>
    <property type="molecule type" value="Genomic_DNA"/>
</dbReference>
<organism evidence="1 2">
    <name type="scientific">Acetonema longum DSM 6540</name>
    <dbReference type="NCBI Taxonomy" id="1009370"/>
    <lineage>
        <taxon>Bacteria</taxon>
        <taxon>Bacillati</taxon>
        <taxon>Bacillota</taxon>
        <taxon>Negativicutes</taxon>
        <taxon>Acetonemataceae</taxon>
        <taxon>Acetonema</taxon>
    </lineage>
</organism>
<evidence type="ECO:0000313" key="2">
    <source>
        <dbReference type="Proteomes" id="UP000003240"/>
    </source>
</evidence>
<comment type="caution">
    <text evidence="1">The sequence shown here is derived from an EMBL/GenBank/DDBJ whole genome shotgun (WGS) entry which is preliminary data.</text>
</comment>
<evidence type="ECO:0000313" key="1">
    <source>
        <dbReference type="EMBL" id="EGO62038.1"/>
    </source>
</evidence>
<dbReference type="STRING" id="1009370.ALO_20217"/>
<dbReference type="AlphaFoldDB" id="F7NPJ8"/>
<accession>F7NPJ8</accession>
<proteinExistence type="predicted"/>
<sequence>MPQKYTNIKSLEHIIMQMREEGRTRKEIADVLGIKKVQIKNWIMVLRLPIEVIH</sequence>
<keyword evidence="2" id="KW-1185">Reference proteome</keyword>
<dbReference type="RefSeq" id="WP_004099365.1">
    <property type="nucleotide sequence ID" value="NZ_AFGF01000251.1"/>
</dbReference>
<reference evidence="1 2" key="1">
    <citation type="journal article" date="2011" name="EMBO J.">
        <title>Structural diversity of bacterial flagellar motors.</title>
        <authorList>
            <person name="Chen S."/>
            <person name="Beeby M."/>
            <person name="Murphy G.E."/>
            <person name="Leadbetter J.R."/>
            <person name="Hendrixson D.R."/>
            <person name="Briegel A."/>
            <person name="Li Z."/>
            <person name="Shi J."/>
            <person name="Tocheva E.I."/>
            <person name="Muller A."/>
            <person name="Dobro M.J."/>
            <person name="Jensen G.J."/>
        </authorList>
    </citation>
    <scope>NUCLEOTIDE SEQUENCE [LARGE SCALE GENOMIC DNA]</scope>
    <source>
        <strain evidence="1 2">DSM 6540</strain>
    </source>
</reference>
<gene>
    <name evidence="1" type="ORF">ALO_20217</name>
</gene>
<protein>
    <recommendedName>
        <fullName evidence="3">Resolvase HTH domain-containing protein</fullName>
    </recommendedName>
</protein>
<dbReference type="OrthoDB" id="1684531at2"/>
<name>F7NPJ8_9FIRM</name>